<evidence type="ECO:0000259" key="1">
    <source>
        <dbReference type="Pfam" id="PF13173"/>
    </source>
</evidence>
<organism evidence="2">
    <name type="scientific">hydrothermal vent metagenome</name>
    <dbReference type="NCBI Taxonomy" id="652676"/>
    <lineage>
        <taxon>unclassified sequences</taxon>
        <taxon>metagenomes</taxon>
        <taxon>ecological metagenomes</taxon>
    </lineage>
</organism>
<dbReference type="Gene3D" id="3.40.50.300">
    <property type="entry name" value="P-loop containing nucleotide triphosphate hydrolases"/>
    <property type="match status" value="1"/>
</dbReference>
<feature type="non-terminal residue" evidence="2">
    <location>
        <position position="60"/>
    </location>
</feature>
<dbReference type="InterPro" id="IPR041682">
    <property type="entry name" value="AAA_14"/>
</dbReference>
<accession>A0A3B0URH2</accession>
<protein>
    <recommendedName>
        <fullName evidence="1">AAA domain-containing protein</fullName>
    </recommendedName>
</protein>
<dbReference type="Pfam" id="PF13173">
    <property type="entry name" value="AAA_14"/>
    <property type="match status" value="1"/>
</dbReference>
<reference evidence="2" key="1">
    <citation type="submission" date="2018-06" db="EMBL/GenBank/DDBJ databases">
        <authorList>
            <person name="Zhirakovskaya E."/>
        </authorList>
    </citation>
    <scope>NUCLEOTIDE SEQUENCE</scope>
</reference>
<name>A0A3B0URH2_9ZZZZ</name>
<dbReference type="EMBL" id="UOET01000161">
    <property type="protein sequence ID" value="VAW27817.1"/>
    <property type="molecule type" value="Genomic_DNA"/>
</dbReference>
<sequence length="60" mass="6830">MMERQITGKLLEIAKKYSVLAITGPRQSGKTTLAKSLFKDYDYVSLESPDIRLQVQEDPK</sequence>
<evidence type="ECO:0000313" key="2">
    <source>
        <dbReference type="EMBL" id="VAW27817.1"/>
    </source>
</evidence>
<dbReference type="InterPro" id="IPR027417">
    <property type="entry name" value="P-loop_NTPase"/>
</dbReference>
<dbReference type="SUPFAM" id="SSF52540">
    <property type="entry name" value="P-loop containing nucleoside triphosphate hydrolases"/>
    <property type="match status" value="1"/>
</dbReference>
<feature type="domain" description="AAA" evidence="1">
    <location>
        <begin position="18"/>
        <end position="53"/>
    </location>
</feature>
<gene>
    <name evidence="2" type="ORF">MNBD_BACTEROID07-1842</name>
</gene>
<dbReference type="AlphaFoldDB" id="A0A3B0URH2"/>
<proteinExistence type="predicted"/>